<evidence type="ECO:0000256" key="2">
    <source>
        <dbReference type="ARBA" id="ARBA00022540"/>
    </source>
</evidence>
<dbReference type="Pfam" id="PF00707">
    <property type="entry name" value="IF3_C"/>
    <property type="match status" value="1"/>
</dbReference>
<evidence type="ECO:0000256" key="3">
    <source>
        <dbReference type="ARBA" id="ARBA00022917"/>
    </source>
</evidence>
<dbReference type="InterPro" id="IPR001288">
    <property type="entry name" value="Translation_initiation_fac_3"/>
</dbReference>
<evidence type="ECO:0000256" key="4">
    <source>
        <dbReference type="HAMAP-Rule" id="MF_00080"/>
    </source>
</evidence>
<keyword evidence="2 4" id="KW-0396">Initiation factor</keyword>
<sequence length="182" mass="21006">MFYRPYNRQPLHRINERISAPTLRVINSEGKQIGVLSREEALQKAREAGEDLVEIAGSAQPPVVRILDYKKFLYEESKKDQAAKKNAKDVELKELWFTPRTADHDLHTRLRRVDEFLKDGNKIMIRIKFKGREMAHTELGFETLKRIMAFLGDKVSFERAAKLEGRSITAIIGKNKQNLTPS</sequence>
<dbReference type="EMBL" id="MFDD01000015">
    <property type="protein sequence ID" value="OGE39780.1"/>
    <property type="molecule type" value="Genomic_DNA"/>
</dbReference>
<feature type="domain" description="Translation initiation factor 3 C-terminal" evidence="6">
    <location>
        <begin position="90"/>
        <end position="173"/>
    </location>
</feature>
<evidence type="ECO:0000259" key="7">
    <source>
        <dbReference type="Pfam" id="PF05198"/>
    </source>
</evidence>
<dbReference type="GO" id="GO:0043022">
    <property type="term" value="F:ribosome binding"/>
    <property type="evidence" value="ECO:0007669"/>
    <property type="project" value="TreeGrafter"/>
</dbReference>
<dbReference type="Gene3D" id="3.10.20.80">
    <property type="entry name" value="Translation initiation factor 3 (IF-3), N-terminal domain"/>
    <property type="match status" value="1"/>
</dbReference>
<dbReference type="SUPFAM" id="SSF55200">
    <property type="entry name" value="Translation initiation factor IF3, C-terminal domain"/>
    <property type="match status" value="1"/>
</dbReference>
<comment type="similarity">
    <text evidence="1 4">Belongs to the IF-3 family.</text>
</comment>
<dbReference type="Proteomes" id="UP000177328">
    <property type="component" value="Unassembled WGS sequence"/>
</dbReference>
<dbReference type="GO" id="GO:0016020">
    <property type="term" value="C:membrane"/>
    <property type="evidence" value="ECO:0007669"/>
    <property type="project" value="TreeGrafter"/>
</dbReference>
<proteinExistence type="inferred from homology"/>
<keyword evidence="4" id="KW-0963">Cytoplasm</keyword>
<comment type="caution">
    <text evidence="8">The sequence shown here is derived from an EMBL/GenBank/DDBJ whole genome shotgun (WGS) entry which is preliminary data.</text>
</comment>
<dbReference type="PANTHER" id="PTHR10938:SF0">
    <property type="entry name" value="TRANSLATION INITIATION FACTOR IF-3, MITOCHONDRIAL"/>
    <property type="match status" value="1"/>
</dbReference>
<dbReference type="InterPro" id="IPR036788">
    <property type="entry name" value="T_IF-3_C_sf"/>
</dbReference>
<dbReference type="Pfam" id="PF05198">
    <property type="entry name" value="IF3_N"/>
    <property type="match status" value="1"/>
</dbReference>
<protein>
    <recommendedName>
        <fullName evidence="4 5">Translation initiation factor IF-3</fullName>
    </recommendedName>
</protein>
<dbReference type="Gene3D" id="3.30.110.10">
    <property type="entry name" value="Translation initiation factor 3 (IF-3), C-terminal domain"/>
    <property type="match status" value="1"/>
</dbReference>
<dbReference type="InterPro" id="IPR036787">
    <property type="entry name" value="T_IF-3_N_sf"/>
</dbReference>
<name>A0A1F5KG42_9BACT</name>
<accession>A0A1F5KG42</accession>
<evidence type="ECO:0000313" key="8">
    <source>
        <dbReference type="EMBL" id="OGE39780.1"/>
    </source>
</evidence>
<dbReference type="NCBIfam" id="TIGR00168">
    <property type="entry name" value="infC"/>
    <property type="match status" value="1"/>
</dbReference>
<dbReference type="GO" id="GO:0005829">
    <property type="term" value="C:cytosol"/>
    <property type="evidence" value="ECO:0007669"/>
    <property type="project" value="TreeGrafter"/>
</dbReference>
<dbReference type="PANTHER" id="PTHR10938">
    <property type="entry name" value="TRANSLATION INITIATION FACTOR IF-3"/>
    <property type="match status" value="1"/>
</dbReference>
<gene>
    <name evidence="4" type="primary">infC</name>
    <name evidence="8" type="ORF">A3D25_03475</name>
</gene>
<comment type="subunit">
    <text evidence="4">Monomer.</text>
</comment>
<evidence type="ECO:0000259" key="6">
    <source>
        <dbReference type="Pfam" id="PF00707"/>
    </source>
</evidence>
<dbReference type="InterPro" id="IPR019814">
    <property type="entry name" value="Translation_initiation_fac_3_N"/>
</dbReference>
<comment type="function">
    <text evidence="4">IF-3 binds to the 30S ribosomal subunit and shifts the equilibrium between 70S ribosomes and their 50S and 30S subunits in favor of the free subunits, thus enhancing the availability of 30S subunits on which protein synthesis initiation begins.</text>
</comment>
<dbReference type="SUPFAM" id="SSF54364">
    <property type="entry name" value="Translation initiation factor IF3, N-terminal domain"/>
    <property type="match status" value="1"/>
</dbReference>
<evidence type="ECO:0000256" key="5">
    <source>
        <dbReference type="NCBIfam" id="TIGR00168"/>
    </source>
</evidence>
<evidence type="ECO:0000256" key="1">
    <source>
        <dbReference type="ARBA" id="ARBA00005439"/>
    </source>
</evidence>
<evidence type="ECO:0000313" key="9">
    <source>
        <dbReference type="Proteomes" id="UP000177328"/>
    </source>
</evidence>
<reference evidence="8 9" key="1">
    <citation type="journal article" date="2016" name="Nat. Commun.">
        <title>Thousands of microbial genomes shed light on interconnected biogeochemical processes in an aquifer system.</title>
        <authorList>
            <person name="Anantharaman K."/>
            <person name="Brown C.T."/>
            <person name="Hug L.A."/>
            <person name="Sharon I."/>
            <person name="Castelle C.J."/>
            <person name="Probst A.J."/>
            <person name="Thomas B.C."/>
            <person name="Singh A."/>
            <person name="Wilkins M.J."/>
            <person name="Karaoz U."/>
            <person name="Brodie E.L."/>
            <person name="Williams K.H."/>
            <person name="Hubbard S.S."/>
            <person name="Banfield J.F."/>
        </authorList>
    </citation>
    <scope>NUCLEOTIDE SEQUENCE [LARGE SCALE GENOMIC DNA]</scope>
</reference>
<dbReference type="HAMAP" id="MF_00080">
    <property type="entry name" value="IF_3"/>
    <property type="match status" value="1"/>
</dbReference>
<dbReference type="GO" id="GO:0003743">
    <property type="term" value="F:translation initiation factor activity"/>
    <property type="evidence" value="ECO:0007669"/>
    <property type="project" value="UniProtKB-UniRule"/>
</dbReference>
<feature type="domain" description="Translation initiation factor 3 N-terminal" evidence="7">
    <location>
        <begin position="14"/>
        <end position="82"/>
    </location>
</feature>
<keyword evidence="3 4" id="KW-0648">Protein biosynthesis</keyword>
<organism evidence="8 9">
    <name type="scientific">Candidatus Daviesbacteria bacterium RIFCSPHIGHO2_02_FULL_43_12</name>
    <dbReference type="NCBI Taxonomy" id="1797776"/>
    <lineage>
        <taxon>Bacteria</taxon>
        <taxon>Candidatus Daviesiibacteriota</taxon>
    </lineage>
</organism>
<dbReference type="AlphaFoldDB" id="A0A1F5KG42"/>
<comment type="subcellular location">
    <subcellularLocation>
        <location evidence="4">Cytoplasm</location>
    </subcellularLocation>
</comment>
<dbReference type="InterPro" id="IPR019815">
    <property type="entry name" value="Translation_initiation_fac_3_C"/>
</dbReference>
<dbReference type="GO" id="GO:0032790">
    <property type="term" value="P:ribosome disassembly"/>
    <property type="evidence" value="ECO:0007669"/>
    <property type="project" value="TreeGrafter"/>
</dbReference>